<evidence type="ECO:0000313" key="1">
    <source>
        <dbReference type="EMBL" id="CCA84645.1"/>
    </source>
</evidence>
<dbReference type="RefSeq" id="WP_197332235.1">
    <property type="nucleotide sequence ID" value="NZ_CP115944.1"/>
</dbReference>
<reference evidence="1" key="2">
    <citation type="submission" date="2011-04" db="EMBL/GenBank/DDBJ databases">
        <authorList>
            <person name="Genoscope - CEA"/>
        </authorList>
    </citation>
    <scope>NUCLEOTIDE SEQUENCE</scope>
    <source>
        <strain evidence="1">R24</strain>
    </source>
</reference>
<dbReference type="AlphaFoldDB" id="G3A0E8"/>
<name>G3A0E8_9RALS</name>
<organism evidence="1">
    <name type="scientific">Ralstonia syzygii R24</name>
    <dbReference type="NCBI Taxonomy" id="907261"/>
    <lineage>
        <taxon>Bacteria</taxon>
        <taxon>Pseudomonadati</taxon>
        <taxon>Pseudomonadota</taxon>
        <taxon>Betaproteobacteria</taxon>
        <taxon>Burkholderiales</taxon>
        <taxon>Burkholderiaceae</taxon>
        <taxon>Ralstonia</taxon>
        <taxon>Ralstonia solanacearum species complex</taxon>
    </lineage>
</organism>
<proteinExistence type="predicted"/>
<gene>
    <name evidence="1" type="ORF">RALSY_10623</name>
</gene>
<protein>
    <submittedName>
        <fullName evidence="1">Uncharacterized protein</fullName>
    </submittedName>
</protein>
<dbReference type="EMBL" id="FR854086">
    <property type="protein sequence ID" value="CCA84645.1"/>
    <property type="molecule type" value="Genomic_DNA"/>
</dbReference>
<sequence>MSTNRINFDDFRDGMRRAVLDAMDSYMRNQTDGCLGVKGWRDQDLAALFPAIDAHAARVAIRFNDPESEEPGSAYFTFAA</sequence>
<accession>G3A0E8</accession>
<reference evidence="1" key="1">
    <citation type="journal article" date="2011" name="PLoS ONE">
        <title>Ralstonia syzygii, the Blood Disease Bacterium and some Asian R. solanacearum strains form a single genomic species despite divergent lifestyles.</title>
        <authorList>
            <person name="Remenant B."/>
            <person name="de Cambiaire J.C."/>
            <person name="Cellier G."/>
            <person name="Jacobs J.M."/>
            <person name="Mangenot S."/>
            <person name="Barbe V."/>
            <person name="Lajus A."/>
            <person name="Vallenet D."/>
            <person name="Medigue C."/>
            <person name="Fegan M."/>
            <person name="Allen C."/>
            <person name="Prior P."/>
        </authorList>
    </citation>
    <scope>NUCLEOTIDE SEQUENCE</scope>
    <source>
        <strain evidence="1">R24</strain>
    </source>
</reference>